<organism evidence="1 2">
    <name type="scientific">Pontibacter amylolyticus</name>
    <dbReference type="NCBI Taxonomy" id="1424080"/>
    <lineage>
        <taxon>Bacteria</taxon>
        <taxon>Pseudomonadati</taxon>
        <taxon>Bacteroidota</taxon>
        <taxon>Cytophagia</taxon>
        <taxon>Cytophagales</taxon>
        <taxon>Hymenobacteraceae</taxon>
        <taxon>Pontibacter</taxon>
    </lineage>
</organism>
<evidence type="ECO:0000313" key="2">
    <source>
        <dbReference type="Proteomes" id="UP000634043"/>
    </source>
</evidence>
<dbReference type="EMBL" id="BMFP01000002">
    <property type="protein sequence ID" value="GGG07722.1"/>
    <property type="molecule type" value="Genomic_DNA"/>
</dbReference>
<gene>
    <name evidence="1" type="ORF">GCM10011323_10370</name>
</gene>
<dbReference type="RefSeq" id="WP_229733811.1">
    <property type="nucleotide sequence ID" value="NZ_BMFP01000002.1"/>
</dbReference>
<accession>A0ABQ1W070</accession>
<comment type="caution">
    <text evidence="1">The sequence shown here is derived from an EMBL/GenBank/DDBJ whole genome shotgun (WGS) entry which is preliminary data.</text>
</comment>
<evidence type="ECO:0000313" key="1">
    <source>
        <dbReference type="EMBL" id="GGG07722.1"/>
    </source>
</evidence>
<proteinExistence type="predicted"/>
<dbReference type="Proteomes" id="UP000634043">
    <property type="component" value="Unassembled WGS sequence"/>
</dbReference>
<protein>
    <recommendedName>
        <fullName evidence="3">Three-Cys-motif partner protein TcmP</fullName>
    </recommendedName>
</protein>
<evidence type="ECO:0008006" key="3">
    <source>
        <dbReference type="Google" id="ProtNLM"/>
    </source>
</evidence>
<reference evidence="2" key="1">
    <citation type="journal article" date="2019" name="Int. J. Syst. Evol. Microbiol.">
        <title>The Global Catalogue of Microorganisms (GCM) 10K type strain sequencing project: providing services to taxonomists for standard genome sequencing and annotation.</title>
        <authorList>
            <consortium name="The Broad Institute Genomics Platform"/>
            <consortium name="The Broad Institute Genome Sequencing Center for Infectious Disease"/>
            <person name="Wu L."/>
            <person name="Ma J."/>
        </authorList>
    </citation>
    <scope>NUCLEOTIDE SEQUENCE [LARGE SCALE GENOMIC DNA]</scope>
    <source>
        <strain evidence="2">CGMCC 1.12749</strain>
    </source>
</reference>
<keyword evidence="2" id="KW-1185">Reference proteome</keyword>
<name>A0ABQ1W070_9BACT</name>
<sequence>MSAAPRDFFKIERTASEIKAELLPRIFEVWATTRLQQVGMFETRMRFMDLQAGLERDEPAPAALQLLRQVYKSTGSRLDLNQGIKTVFYDADQPALAELQEQVEHLPFYQDLVHPPVMLLEESGEALAEQILEAGQPALAFLNPVEEGIAQQLLLHAVQTSASDLLMLFNPKTLEAAVKKAKPDSLFQKIFEERLEQIKGFYKQNRNADRREEYLLDCFEETFSRRGFYTLRFRINLPDKKQTGYYLVLASTSAQAYTRLKELLEGYSDYQEDGVPLFGVNLQAQQMSLFQEHYKYAVARLAQELSGDTTRCNNRSLQYIYEQHSLGTHYTLSNYAAAYERLMRQGLVRFINPKTGQPVTKLTATSLIRYSPRK</sequence>